<feature type="region of interest" description="Disordered" evidence="1">
    <location>
        <begin position="114"/>
        <end position="138"/>
    </location>
</feature>
<evidence type="ECO:0000313" key="4">
    <source>
        <dbReference type="Proteomes" id="UP000799764"/>
    </source>
</evidence>
<sequence>MLFTALAVAGFVVLPVHASQEPLWEIDWLGNCGPVLDTHKKCAPDTITGVPVYWLCKGEQRIWEPTEDQCTFDDFEDDDDLEDDEHATPDGDWHIGCDEPGHCGYYLDDSHKRSISSNPDAAARPTPAGPSPRKSPDWLNIPDWDHIDTRCSLTSIELVEKFNGQNWAHHYKCPPGTSCTDILGSGACRAGLQEFTIPGRSYLWPFECPGALKDPSTCHFSEKMNSIDYPKPHEPYLTGTTRCSPNGRAVQYLDGDTWTDVYACKAEAACVENEGQGGCRPDQDPLKPVVQDQYNEDDHALPPVNKAAQAEVPVQTRCEPLDETSEFVQYLDPTAQQWLRFYACGGPCFQFPEYAACKEYTYKFVIPYPLTESISKRDTPQNLNTHRLPRQAPQNPKAPDFHTIDTRCNPLDLDEVQRYNGTHWVHHFQCTFPGSCIDVDGHGACRLSDTVYELPSANRTSIKQGEGVNPLRPQTRCIKSNVSEVLEWEGHSWEPVGVCLPPYECFDFGGGADYALCVHPDAQYRRMWLPWPALSRSTNSGQVTRCKDQKTLEQFKDNVWVPYRR</sequence>
<reference evidence="3" key="1">
    <citation type="journal article" date="2020" name="Stud. Mycol.">
        <title>101 Dothideomycetes genomes: a test case for predicting lifestyles and emergence of pathogens.</title>
        <authorList>
            <person name="Haridas S."/>
            <person name="Albert R."/>
            <person name="Binder M."/>
            <person name="Bloem J."/>
            <person name="Labutti K."/>
            <person name="Salamov A."/>
            <person name="Andreopoulos B."/>
            <person name="Baker S."/>
            <person name="Barry K."/>
            <person name="Bills G."/>
            <person name="Bluhm B."/>
            <person name="Cannon C."/>
            <person name="Castanera R."/>
            <person name="Culley D."/>
            <person name="Daum C."/>
            <person name="Ezra D."/>
            <person name="Gonzalez J."/>
            <person name="Henrissat B."/>
            <person name="Kuo A."/>
            <person name="Liang C."/>
            <person name="Lipzen A."/>
            <person name="Lutzoni F."/>
            <person name="Magnuson J."/>
            <person name="Mondo S."/>
            <person name="Nolan M."/>
            <person name="Ohm R."/>
            <person name="Pangilinan J."/>
            <person name="Park H.-J."/>
            <person name="Ramirez L."/>
            <person name="Alfaro M."/>
            <person name="Sun H."/>
            <person name="Tritt A."/>
            <person name="Yoshinaga Y."/>
            <person name="Zwiers L.-H."/>
            <person name="Turgeon B."/>
            <person name="Goodwin S."/>
            <person name="Spatafora J."/>
            <person name="Crous P."/>
            <person name="Grigoriev I."/>
        </authorList>
    </citation>
    <scope>NUCLEOTIDE SEQUENCE</scope>
    <source>
        <strain evidence="3">CBS 690.94</strain>
    </source>
</reference>
<evidence type="ECO:0000256" key="2">
    <source>
        <dbReference type="SAM" id="SignalP"/>
    </source>
</evidence>
<proteinExistence type="predicted"/>
<feature type="chain" id="PRO_5040183910" evidence="2">
    <location>
        <begin position="19"/>
        <end position="565"/>
    </location>
</feature>
<dbReference type="OrthoDB" id="3800503at2759"/>
<evidence type="ECO:0000256" key="1">
    <source>
        <dbReference type="SAM" id="MobiDB-lite"/>
    </source>
</evidence>
<keyword evidence="4" id="KW-1185">Reference proteome</keyword>
<keyword evidence="2" id="KW-0732">Signal</keyword>
<dbReference type="EMBL" id="MU001494">
    <property type="protein sequence ID" value="KAF2449837.1"/>
    <property type="molecule type" value="Genomic_DNA"/>
</dbReference>
<organism evidence="3 4">
    <name type="scientific">Karstenula rhodostoma CBS 690.94</name>
    <dbReference type="NCBI Taxonomy" id="1392251"/>
    <lineage>
        <taxon>Eukaryota</taxon>
        <taxon>Fungi</taxon>
        <taxon>Dikarya</taxon>
        <taxon>Ascomycota</taxon>
        <taxon>Pezizomycotina</taxon>
        <taxon>Dothideomycetes</taxon>
        <taxon>Pleosporomycetidae</taxon>
        <taxon>Pleosporales</taxon>
        <taxon>Massarineae</taxon>
        <taxon>Didymosphaeriaceae</taxon>
        <taxon>Karstenula</taxon>
    </lineage>
</organism>
<feature type="region of interest" description="Disordered" evidence="1">
    <location>
        <begin position="67"/>
        <end position="93"/>
    </location>
</feature>
<feature type="compositionally biased region" description="Acidic residues" evidence="1">
    <location>
        <begin position="67"/>
        <end position="85"/>
    </location>
</feature>
<comment type="caution">
    <text evidence="3">The sequence shown here is derived from an EMBL/GenBank/DDBJ whole genome shotgun (WGS) entry which is preliminary data.</text>
</comment>
<feature type="region of interest" description="Disordered" evidence="1">
    <location>
        <begin position="376"/>
        <end position="403"/>
    </location>
</feature>
<accession>A0A9P4PTD5</accession>
<dbReference type="AlphaFoldDB" id="A0A9P4PTD5"/>
<protein>
    <submittedName>
        <fullName evidence="3">Uncharacterized protein</fullName>
    </submittedName>
</protein>
<feature type="signal peptide" evidence="2">
    <location>
        <begin position="1"/>
        <end position="18"/>
    </location>
</feature>
<dbReference type="Proteomes" id="UP000799764">
    <property type="component" value="Unassembled WGS sequence"/>
</dbReference>
<gene>
    <name evidence="3" type="ORF">P171DRAFT_200559</name>
</gene>
<evidence type="ECO:0000313" key="3">
    <source>
        <dbReference type="EMBL" id="KAF2449837.1"/>
    </source>
</evidence>
<name>A0A9P4PTD5_9PLEO</name>